<keyword evidence="2" id="KW-1185">Reference proteome</keyword>
<evidence type="ECO:0000313" key="2">
    <source>
        <dbReference type="Proteomes" id="UP001303946"/>
    </source>
</evidence>
<reference evidence="1 2" key="1">
    <citation type="submission" date="2023-10" db="EMBL/GenBank/DDBJ databases">
        <title>Bacteria for the degradation of biodegradable plastic PBAT(Polybutylene adipate terephthalate).</title>
        <authorList>
            <person name="Weon H.-Y."/>
            <person name="Yeon J."/>
        </authorList>
    </citation>
    <scope>NUCLEOTIDE SEQUENCE [LARGE SCALE GENOMIC DNA]</scope>
    <source>
        <strain evidence="1 2">SBD 7-3</strain>
        <plasmid evidence="1 2">unnamed2</plasmid>
    </source>
</reference>
<accession>A0ABZ0D2B1</accession>
<dbReference type="Proteomes" id="UP001303946">
    <property type="component" value="Plasmid unnamed2"/>
</dbReference>
<evidence type="ECO:0008006" key="3">
    <source>
        <dbReference type="Google" id="ProtNLM"/>
    </source>
</evidence>
<organism evidence="1 2">
    <name type="scientific">Piscinibacter gummiphilus</name>
    <dbReference type="NCBI Taxonomy" id="946333"/>
    <lineage>
        <taxon>Bacteria</taxon>
        <taxon>Pseudomonadati</taxon>
        <taxon>Pseudomonadota</taxon>
        <taxon>Betaproteobacteria</taxon>
        <taxon>Burkholderiales</taxon>
        <taxon>Sphaerotilaceae</taxon>
        <taxon>Piscinibacter</taxon>
    </lineage>
</organism>
<sequence length="125" mass="13945">MEHQIPHLPSNSAEILERQKRAEALRASGLKVWEVARTLGCSPYVAQTLLNRANDKRLEAQDTRWLTGLSHRTARTLLTQGYKNAAEVARALTEGVLSSEAPGVGPKMLTELGRWIEINVKDQRC</sequence>
<dbReference type="SUPFAM" id="SSF158702">
    <property type="entry name" value="Sec63 N-terminal domain-like"/>
    <property type="match status" value="1"/>
</dbReference>
<proteinExistence type="predicted"/>
<geneLocation type="plasmid" evidence="1 2">
    <name>unnamed2</name>
</geneLocation>
<dbReference type="RefSeq" id="WP_316704560.1">
    <property type="nucleotide sequence ID" value="NZ_CP136338.1"/>
</dbReference>
<dbReference type="EMBL" id="CP136338">
    <property type="protein sequence ID" value="WOB11311.1"/>
    <property type="molecule type" value="Genomic_DNA"/>
</dbReference>
<name>A0ABZ0D2B1_9BURK</name>
<keyword evidence="1" id="KW-0614">Plasmid</keyword>
<protein>
    <recommendedName>
        <fullName evidence="3">Helix-hairpin-helix domain-containing protein</fullName>
    </recommendedName>
</protein>
<evidence type="ECO:0000313" key="1">
    <source>
        <dbReference type="EMBL" id="WOB11311.1"/>
    </source>
</evidence>
<gene>
    <name evidence="1" type="ORF">RXV79_27900</name>
</gene>